<evidence type="ECO:0000313" key="5">
    <source>
        <dbReference type="EMBL" id="ORE22899.1"/>
    </source>
</evidence>
<dbReference type="SUPFAM" id="SSF54690">
    <property type="entry name" value="Molybdopterin synthase subunit MoaE"/>
    <property type="match status" value="1"/>
</dbReference>
<keyword evidence="3 4" id="KW-0501">Molybdenum cofactor biosynthesis</keyword>
<protein>
    <recommendedName>
        <fullName evidence="4">Molybdopterin synthase catalytic subunit</fullName>
        <ecNumber evidence="4">2.8.1.12</ecNumber>
    </recommendedName>
    <alternativeName>
        <fullName evidence="4">Molybdenum cofactor synthesis protein 2 large subunit</fullName>
    </alternativeName>
    <alternativeName>
        <fullName evidence="4">Molybdenum cofactor synthesis protein 2B</fullName>
        <shortName evidence="4">MOCS2B</shortName>
    </alternativeName>
</protein>
<dbReference type="InterPro" id="IPR028888">
    <property type="entry name" value="MOCS2B_euk"/>
</dbReference>
<dbReference type="GO" id="GO:1990140">
    <property type="term" value="C:molybdopterin synthase complex"/>
    <property type="evidence" value="ECO:0007669"/>
    <property type="project" value="UniProtKB-UniRule"/>
</dbReference>
<name>A0A1X0SF78_RHIZD</name>
<dbReference type="OMA" id="WKHQFFA"/>
<dbReference type="InterPro" id="IPR003448">
    <property type="entry name" value="Mopterin_biosynth_MoaE"/>
</dbReference>
<keyword evidence="2 4" id="KW-0808">Transferase</keyword>
<accession>A0A1X0SF78</accession>
<dbReference type="Pfam" id="PF02391">
    <property type="entry name" value="MoaE"/>
    <property type="match status" value="1"/>
</dbReference>
<evidence type="ECO:0000256" key="2">
    <source>
        <dbReference type="ARBA" id="ARBA00022679"/>
    </source>
</evidence>
<dbReference type="UniPathway" id="UPA00344"/>
<keyword evidence="1 4" id="KW-0963">Cytoplasm</keyword>
<evidence type="ECO:0000256" key="3">
    <source>
        <dbReference type="ARBA" id="ARBA00023150"/>
    </source>
</evidence>
<dbReference type="HAMAP" id="MF_03052">
    <property type="entry name" value="MOC2B"/>
    <property type="match status" value="1"/>
</dbReference>
<dbReference type="EMBL" id="KV921262">
    <property type="protein sequence ID" value="ORE22899.1"/>
    <property type="molecule type" value="Genomic_DNA"/>
</dbReference>
<evidence type="ECO:0000256" key="4">
    <source>
        <dbReference type="HAMAP-Rule" id="MF_03052"/>
    </source>
</evidence>
<sequence>MTKDTVVITHEGLPLLDDIVKIVRDDSAGAISTFSGTTRDTFEGKKVVQLEYEAYEPMAKKVLLDIIQKARSKWSLKHIAIYHRTGTVPVGEVSVVIAASSAHREDSIHATEYLIDELKASCPIWKREVYEDGSVWKGACCTSKIGH</sequence>
<feature type="binding site" evidence="4">
    <location>
        <begin position="103"/>
        <end position="104"/>
    </location>
    <ligand>
        <name>substrate</name>
    </ligand>
</feature>
<dbReference type="EC" id="2.8.1.12" evidence="4"/>
<comment type="pathway">
    <text evidence="4">Cofactor biosynthesis; molybdopterin biosynthesis.</text>
</comment>
<dbReference type="AlphaFoldDB" id="A0A1X0SF78"/>
<organism evidence="5 6">
    <name type="scientific">Rhizopus microsporus</name>
    <dbReference type="NCBI Taxonomy" id="58291"/>
    <lineage>
        <taxon>Eukaryota</taxon>
        <taxon>Fungi</taxon>
        <taxon>Fungi incertae sedis</taxon>
        <taxon>Mucoromycota</taxon>
        <taxon>Mucoromycotina</taxon>
        <taxon>Mucoromycetes</taxon>
        <taxon>Mucorales</taxon>
        <taxon>Mucorineae</taxon>
        <taxon>Rhizopodaceae</taxon>
        <taxon>Rhizopus</taxon>
    </lineage>
</organism>
<comment type="function">
    <text evidence="4">Catalytic subunit of the molybdopterin synthase complex, a complex that catalyzes the conversion of precursor Z into molybdopterin. Acts by mediating the incorporation of 2 sulfur atoms from thiocarboxylated MOCS2A into precursor Z to generate a dithiolene group.</text>
</comment>
<gene>
    <name evidence="5" type="ORF">BCV71DRAFT_208603</name>
</gene>
<dbReference type="Gene3D" id="3.90.1170.40">
    <property type="entry name" value="Molybdopterin biosynthesis MoaE subunit"/>
    <property type="match status" value="1"/>
</dbReference>
<evidence type="ECO:0000313" key="6">
    <source>
        <dbReference type="Proteomes" id="UP000242381"/>
    </source>
</evidence>
<comment type="subcellular location">
    <subcellularLocation>
        <location evidence="4">Cytoplasm</location>
    </subcellularLocation>
</comment>
<dbReference type="PANTHER" id="PTHR23404">
    <property type="entry name" value="MOLYBDOPTERIN SYNTHASE RELATED"/>
    <property type="match status" value="1"/>
</dbReference>
<dbReference type="VEuPathDB" id="FungiDB:BCV72DRAFT_295301"/>
<dbReference type="FunFam" id="3.90.1170.40:FF:000002">
    <property type="entry name" value="Molybdopterin synthase catalytic subunit"/>
    <property type="match status" value="1"/>
</dbReference>
<feature type="binding site" evidence="4">
    <location>
        <position position="119"/>
    </location>
    <ligand>
        <name>substrate</name>
    </ligand>
</feature>
<reference evidence="5 6" key="1">
    <citation type="journal article" date="2016" name="Proc. Natl. Acad. Sci. U.S.A.">
        <title>Lipid metabolic changes in an early divergent fungus govern the establishment of a mutualistic symbiosis with endobacteria.</title>
        <authorList>
            <person name="Lastovetsky O.A."/>
            <person name="Gaspar M.L."/>
            <person name="Mondo S.J."/>
            <person name="LaButti K.M."/>
            <person name="Sandor L."/>
            <person name="Grigoriev I.V."/>
            <person name="Henry S.A."/>
            <person name="Pawlowska T.E."/>
        </authorList>
    </citation>
    <scope>NUCLEOTIDE SEQUENCE [LARGE SCALE GENOMIC DNA]</scope>
    <source>
        <strain evidence="5 6">ATCC 11559</strain>
    </source>
</reference>
<dbReference type="InterPro" id="IPR036563">
    <property type="entry name" value="MoaE_sf"/>
</dbReference>
<dbReference type="GO" id="GO:0030366">
    <property type="term" value="F:molybdopterin synthase activity"/>
    <property type="evidence" value="ECO:0007669"/>
    <property type="project" value="UniProtKB-UniRule"/>
</dbReference>
<feature type="binding site" evidence="4">
    <location>
        <begin position="126"/>
        <end position="128"/>
    </location>
    <ligand>
        <name>substrate</name>
    </ligand>
</feature>
<comment type="subunit">
    <text evidence="4">Heterotetramer; composed of 2 small (MOCS2A) and 2 large (MOCS2B) subunits.</text>
</comment>
<proteinExistence type="inferred from homology"/>
<evidence type="ECO:0000256" key="1">
    <source>
        <dbReference type="ARBA" id="ARBA00022490"/>
    </source>
</evidence>
<comment type="catalytic activity">
    <reaction evidence="4">
        <text>2 [molybdopterin-synthase sulfur-carrier protein]-C-terminal-Gly-aminoethanethioate + cyclic pyranopterin phosphate + H2O = molybdopterin + 2 [molybdopterin-synthase sulfur-carrier protein]-C-terminal Gly-Gly + 2 H(+)</text>
        <dbReference type="Rhea" id="RHEA:26333"/>
        <dbReference type="Rhea" id="RHEA-COMP:12202"/>
        <dbReference type="Rhea" id="RHEA-COMP:19907"/>
        <dbReference type="ChEBI" id="CHEBI:15377"/>
        <dbReference type="ChEBI" id="CHEBI:15378"/>
        <dbReference type="ChEBI" id="CHEBI:58698"/>
        <dbReference type="ChEBI" id="CHEBI:59648"/>
        <dbReference type="ChEBI" id="CHEBI:90778"/>
        <dbReference type="ChEBI" id="CHEBI:232372"/>
        <dbReference type="EC" id="2.8.1.12"/>
    </reaction>
</comment>
<dbReference type="CDD" id="cd00756">
    <property type="entry name" value="MoaE"/>
    <property type="match status" value="1"/>
</dbReference>
<dbReference type="Proteomes" id="UP000242381">
    <property type="component" value="Unassembled WGS sequence"/>
</dbReference>
<comment type="similarity">
    <text evidence="4">Belongs to the MoaE family. MOCS2B subfamily.</text>
</comment>
<dbReference type="GO" id="GO:0006777">
    <property type="term" value="P:Mo-molybdopterin cofactor biosynthetic process"/>
    <property type="evidence" value="ECO:0007669"/>
    <property type="project" value="UniProtKB-UniRule"/>
</dbReference>